<organism evidence="3 4">
    <name type="scientific">Striga asiatica</name>
    <name type="common">Asiatic witchweed</name>
    <name type="synonym">Buchnera asiatica</name>
    <dbReference type="NCBI Taxonomy" id="4170"/>
    <lineage>
        <taxon>Eukaryota</taxon>
        <taxon>Viridiplantae</taxon>
        <taxon>Streptophyta</taxon>
        <taxon>Embryophyta</taxon>
        <taxon>Tracheophyta</taxon>
        <taxon>Spermatophyta</taxon>
        <taxon>Magnoliopsida</taxon>
        <taxon>eudicotyledons</taxon>
        <taxon>Gunneridae</taxon>
        <taxon>Pentapetalae</taxon>
        <taxon>asterids</taxon>
        <taxon>lamiids</taxon>
        <taxon>Lamiales</taxon>
        <taxon>Orobanchaceae</taxon>
        <taxon>Buchnereae</taxon>
        <taxon>Striga</taxon>
    </lineage>
</organism>
<feature type="region of interest" description="Disordered" evidence="1">
    <location>
        <begin position="130"/>
        <end position="164"/>
    </location>
</feature>
<gene>
    <name evidence="3" type="ORF">STAS_10553</name>
</gene>
<proteinExistence type="predicted"/>
<sequence>MDGTPDYTITMAHMSEHWAKLDFPTVTPLEFNLHGVPIPFTPNKRTCITRNPPFNNDGSALVFGLGLSSNSCTTMCLGRENEEDSSIDLNLSINFNADDKKPSDPKFPIGNLNATNKRKPVLDLELSLSTANAESDATTIPDKNPSEDEGSTPSHSKSVPKRGKRCEFPGGCGKGAEGSTPFCKAHGGGKRCAFPEGCGRSVHGGTAFCVGHGGGKRCAENGCTKSARGKTSHCVRHGGGRRCAFPGGCGKSAQGRTDRCKAHGGGKLGLYAAQVRGKDDEESTSVVRVEFDAKGNNNDVVLGDGGLEEYSLPEGRVHGGGLMAMLRGGAACGREGNRYK</sequence>
<feature type="non-terminal residue" evidence="3">
    <location>
        <position position="340"/>
    </location>
</feature>
<evidence type="ECO:0000313" key="3">
    <source>
        <dbReference type="EMBL" id="GER34343.1"/>
    </source>
</evidence>
<reference evidence="4" key="1">
    <citation type="journal article" date="2019" name="Curr. Biol.">
        <title>Genome Sequence of Striga asiatica Provides Insight into the Evolution of Plant Parasitism.</title>
        <authorList>
            <person name="Yoshida S."/>
            <person name="Kim S."/>
            <person name="Wafula E.K."/>
            <person name="Tanskanen J."/>
            <person name="Kim Y.M."/>
            <person name="Honaas L."/>
            <person name="Yang Z."/>
            <person name="Spallek T."/>
            <person name="Conn C.E."/>
            <person name="Ichihashi Y."/>
            <person name="Cheong K."/>
            <person name="Cui S."/>
            <person name="Der J.P."/>
            <person name="Gundlach H."/>
            <person name="Jiao Y."/>
            <person name="Hori C."/>
            <person name="Ishida J.K."/>
            <person name="Kasahara H."/>
            <person name="Kiba T."/>
            <person name="Kim M.S."/>
            <person name="Koo N."/>
            <person name="Laohavisit A."/>
            <person name="Lee Y.H."/>
            <person name="Lumba S."/>
            <person name="McCourt P."/>
            <person name="Mortimer J.C."/>
            <person name="Mutuku J.M."/>
            <person name="Nomura T."/>
            <person name="Sasaki-Sekimoto Y."/>
            <person name="Seto Y."/>
            <person name="Wang Y."/>
            <person name="Wakatake T."/>
            <person name="Sakakibara H."/>
            <person name="Demura T."/>
            <person name="Yamaguchi S."/>
            <person name="Yoneyama K."/>
            <person name="Manabe R.I."/>
            <person name="Nelson D.C."/>
            <person name="Schulman A.H."/>
            <person name="Timko M.P."/>
            <person name="dePamphilis C.W."/>
            <person name="Choi D."/>
            <person name="Shirasu K."/>
        </authorList>
    </citation>
    <scope>NUCLEOTIDE SEQUENCE [LARGE SCALE GENOMIC DNA]</scope>
    <source>
        <strain evidence="4">cv. UVA1</strain>
    </source>
</reference>
<dbReference type="PANTHER" id="PTHR31827">
    <property type="entry name" value="EMB|CAB89363.1"/>
    <property type="match status" value="1"/>
</dbReference>
<dbReference type="InterPro" id="IPR056866">
    <property type="entry name" value="Znf_WRKY19"/>
</dbReference>
<comment type="caution">
    <text evidence="3">The sequence shown here is derived from an EMBL/GenBank/DDBJ whole genome shotgun (WGS) entry which is preliminary data.</text>
</comment>
<dbReference type="OrthoDB" id="77038at2759"/>
<name>A0A5A7PN67_STRAF</name>
<evidence type="ECO:0000259" key="2">
    <source>
        <dbReference type="Pfam" id="PF24906"/>
    </source>
</evidence>
<keyword evidence="4" id="KW-1185">Reference proteome</keyword>
<accession>A0A5A7PN67</accession>
<protein>
    <submittedName>
        <fullName evidence="3">Loricrin-related</fullName>
    </submittedName>
</protein>
<evidence type="ECO:0000256" key="1">
    <source>
        <dbReference type="SAM" id="MobiDB-lite"/>
    </source>
</evidence>
<dbReference type="AlphaFoldDB" id="A0A5A7PN67"/>
<dbReference type="Proteomes" id="UP000325081">
    <property type="component" value="Unassembled WGS sequence"/>
</dbReference>
<dbReference type="Pfam" id="PF24906">
    <property type="entry name" value="Zf_WRKY19"/>
    <property type="match status" value="1"/>
</dbReference>
<evidence type="ECO:0000313" key="4">
    <source>
        <dbReference type="Proteomes" id="UP000325081"/>
    </source>
</evidence>
<dbReference type="EMBL" id="BKCP01004872">
    <property type="protein sequence ID" value="GER34343.1"/>
    <property type="molecule type" value="Genomic_DNA"/>
</dbReference>
<feature type="domain" description="WRKY19-like zinc finger" evidence="2">
    <location>
        <begin position="215"/>
        <end position="239"/>
    </location>
</feature>
<dbReference type="PANTHER" id="PTHR31827:SF35">
    <property type="entry name" value="LORICRIN-RELATED"/>
    <property type="match status" value="1"/>
</dbReference>